<comment type="caution">
    <text evidence="2">The sequence shown here is derived from an EMBL/GenBank/DDBJ whole genome shotgun (WGS) entry which is preliminary data.</text>
</comment>
<reference evidence="2" key="1">
    <citation type="submission" date="2018-11" db="EMBL/GenBank/DDBJ databases">
        <authorList>
            <consortium name="Pathogen Informatics"/>
        </authorList>
    </citation>
    <scope>NUCLEOTIDE SEQUENCE</scope>
</reference>
<gene>
    <name evidence="2" type="ORF">PXEA_LOCUS22412</name>
</gene>
<protein>
    <submittedName>
        <fullName evidence="2">Uncharacterized protein</fullName>
    </submittedName>
</protein>
<evidence type="ECO:0000313" key="2">
    <source>
        <dbReference type="EMBL" id="VEL28972.1"/>
    </source>
</evidence>
<dbReference type="Proteomes" id="UP000784294">
    <property type="component" value="Unassembled WGS sequence"/>
</dbReference>
<evidence type="ECO:0000313" key="3">
    <source>
        <dbReference type="Proteomes" id="UP000784294"/>
    </source>
</evidence>
<proteinExistence type="predicted"/>
<feature type="region of interest" description="Disordered" evidence="1">
    <location>
        <begin position="80"/>
        <end position="99"/>
    </location>
</feature>
<accession>A0A448X609</accession>
<keyword evidence="3" id="KW-1185">Reference proteome</keyword>
<name>A0A448X609_9PLAT</name>
<evidence type="ECO:0000256" key="1">
    <source>
        <dbReference type="SAM" id="MobiDB-lite"/>
    </source>
</evidence>
<dbReference type="AlphaFoldDB" id="A0A448X609"/>
<dbReference type="EMBL" id="CAAALY010099219">
    <property type="protein sequence ID" value="VEL28972.1"/>
    <property type="molecule type" value="Genomic_DNA"/>
</dbReference>
<sequence>MWYQTERNSDTIASPRSPHTTRWVVFSAHRPASSLRPFQSMRRHNCCRPICPFSSSLSVPLSTALCGCLTLSRHAYHQPSSANIQPQHIPDHHLRRVVS</sequence>
<organism evidence="2 3">
    <name type="scientific">Protopolystoma xenopodis</name>
    <dbReference type="NCBI Taxonomy" id="117903"/>
    <lineage>
        <taxon>Eukaryota</taxon>
        <taxon>Metazoa</taxon>
        <taxon>Spiralia</taxon>
        <taxon>Lophotrochozoa</taxon>
        <taxon>Platyhelminthes</taxon>
        <taxon>Monogenea</taxon>
        <taxon>Polyopisthocotylea</taxon>
        <taxon>Polystomatidea</taxon>
        <taxon>Polystomatidae</taxon>
        <taxon>Protopolystoma</taxon>
    </lineage>
</organism>